<feature type="region of interest" description="Disordered" evidence="1">
    <location>
        <begin position="1"/>
        <end position="56"/>
    </location>
</feature>
<dbReference type="Proteomes" id="UP000193411">
    <property type="component" value="Unassembled WGS sequence"/>
</dbReference>
<name>A0A1Y2HDF8_9FUNG</name>
<dbReference type="EMBL" id="MCFL01000053">
    <property type="protein sequence ID" value="ORZ31941.1"/>
    <property type="molecule type" value="Genomic_DNA"/>
</dbReference>
<accession>A0A1Y2HDF8</accession>
<proteinExistence type="predicted"/>
<feature type="compositionally biased region" description="Pro residues" evidence="1">
    <location>
        <begin position="20"/>
        <end position="29"/>
    </location>
</feature>
<organism evidence="2 3">
    <name type="scientific">Catenaria anguillulae PL171</name>
    <dbReference type="NCBI Taxonomy" id="765915"/>
    <lineage>
        <taxon>Eukaryota</taxon>
        <taxon>Fungi</taxon>
        <taxon>Fungi incertae sedis</taxon>
        <taxon>Blastocladiomycota</taxon>
        <taxon>Blastocladiomycetes</taxon>
        <taxon>Blastocladiales</taxon>
        <taxon>Catenariaceae</taxon>
        <taxon>Catenaria</taxon>
    </lineage>
</organism>
<comment type="caution">
    <text evidence="2">The sequence shown here is derived from an EMBL/GenBank/DDBJ whole genome shotgun (WGS) entry which is preliminary data.</text>
</comment>
<evidence type="ECO:0000313" key="2">
    <source>
        <dbReference type="EMBL" id="ORZ31941.1"/>
    </source>
</evidence>
<evidence type="ECO:0000313" key="3">
    <source>
        <dbReference type="Proteomes" id="UP000193411"/>
    </source>
</evidence>
<gene>
    <name evidence="2" type="ORF">BCR44DRAFT_37230</name>
</gene>
<keyword evidence="3" id="KW-1185">Reference proteome</keyword>
<reference evidence="2 3" key="1">
    <citation type="submission" date="2016-07" db="EMBL/GenBank/DDBJ databases">
        <title>Pervasive Adenine N6-methylation of Active Genes in Fungi.</title>
        <authorList>
            <consortium name="DOE Joint Genome Institute"/>
            <person name="Mondo S.J."/>
            <person name="Dannebaum R.O."/>
            <person name="Kuo R.C."/>
            <person name="Labutti K."/>
            <person name="Haridas S."/>
            <person name="Kuo A."/>
            <person name="Salamov A."/>
            <person name="Ahrendt S.R."/>
            <person name="Lipzen A."/>
            <person name="Sullivan W."/>
            <person name="Andreopoulos W.B."/>
            <person name="Clum A."/>
            <person name="Lindquist E."/>
            <person name="Daum C."/>
            <person name="Ramamoorthy G.K."/>
            <person name="Gryganskyi A."/>
            <person name="Culley D."/>
            <person name="Magnuson J.K."/>
            <person name="James T.Y."/>
            <person name="O'Malley M.A."/>
            <person name="Stajich J.E."/>
            <person name="Spatafora J.W."/>
            <person name="Visel A."/>
            <person name="Grigoriev I.V."/>
        </authorList>
    </citation>
    <scope>NUCLEOTIDE SEQUENCE [LARGE SCALE GENOMIC DNA]</scope>
    <source>
        <strain evidence="2 3">PL171</strain>
    </source>
</reference>
<evidence type="ECO:0000256" key="1">
    <source>
        <dbReference type="SAM" id="MobiDB-lite"/>
    </source>
</evidence>
<protein>
    <submittedName>
        <fullName evidence="2">Uncharacterized protein</fullName>
    </submittedName>
</protein>
<dbReference type="AlphaFoldDB" id="A0A1Y2HDF8"/>
<sequence length="224" mass="23386">MSTVGGDIATVRARSSAPPTSAPSAPPTAPSTGQTEAYIDGKHWGPDAARQAGLAPPPTLRDAVAAWFPGMVSANPTYKTDQDRHPVQFNSPWPGSLLLVAASASLLTFRHRFAVQKVPFGAILVNPKTNKPVSQAVQAASPTQAGAKIGFGMPLAVIRDPTFAQESVTSVSLDEAISHWHTVYKGMAVGAGVLAGMAVWNVAFSPQVHRDAGTLVVGQMGEKR</sequence>